<gene>
    <name evidence="1" type="ORF">M0R45_037175</name>
</gene>
<accession>A0AAW1W2P3</accession>
<name>A0AAW1W2P3_RUBAR</name>
<evidence type="ECO:0000313" key="2">
    <source>
        <dbReference type="Proteomes" id="UP001457282"/>
    </source>
</evidence>
<comment type="caution">
    <text evidence="1">The sequence shown here is derived from an EMBL/GenBank/DDBJ whole genome shotgun (WGS) entry which is preliminary data.</text>
</comment>
<proteinExistence type="predicted"/>
<reference evidence="1 2" key="1">
    <citation type="journal article" date="2023" name="G3 (Bethesda)">
        <title>A chromosome-length genome assembly and annotation of blackberry (Rubus argutus, cv. 'Hillquist').</title>
        <authorList>
            <person name="Bruna T."/>
            <person name="Aryal R."/>
            <person name="Dudchenko O."/>
            <person name="Sargent D.J."/>
            <person name="Mead D."/>
            <person name="Buti M."/>
            <person name="Cavallini A."/>
            <person name="Hytonen T."/>
            <person name="Andres J."/>
            <person name="Pham M."/>
            <person name="Weisz D."/>
            <person name="Mascagni F."/>
            <person name="Usai G."/>
            <person name="Natali L."/>
            <person name="Bassil N."/>
            <person name="Fernandez G.E."/>
            <person name="Lomsadze A."/>
            <person name="Armour M."/>
            <person name="Olukolu B."/>
            <person name="Poorten T."/>
            <person name="Britton C."/>
            <person name="Davik J."/>
            <person name="Ashrafi H."/>
            <person name="Aiden E.L."/>
            <person name="Borodovsky M."/>
            <person name="Worthington M."/>
        </authorList>
    </citation>
    <scope>NUCLEOTIDE SEQUENCE [LARGE SCALE GENOMIC DNA]</scope>
    <source>
        <strain evidence="1">PI 553951</strain>
    </source>
</reference>
<evidence type="ECO:0000313" key="1">
    <source>
        <dbReference type="EMBL" id="KAK9913357.1"/>
    </source>
</evidence>
<protein>
    <submittedName>
        <fullName evidence="1">Uncharacterized protein</fullName>
    </submittedName>
</protein>
<dbReference type="PANTHER" id="PTHR36350">
    <property type="entry name" value="TRANSMEMBRANE PROTEIN"/>
    <property type="match status" value="1"/>
</dbReference>
<organism evidence="1 2">
    <name type="scientific">Rubus argutus</name>
    <name type="common">Southern blackberry</name>
    <dbReference type="NCBI Taxonomy" id="59490"/>
    <lineage>
        <taxon>Eukaryota</taxon>
        <taxon>Viridiplantae</taxon>
        <taxon>Streptophyta</taxon>
        <taxon>Embryophyta</taxon>
        <taxon>Tracheophyta</taxon>
        <taxon>Spermatophyta</taxon>
        <taxon>Magnoliopsida</taxon>
        <taxon>eudicotyledons</taxon>
        <taxon>Gunneridae</taxon>
        <taxon>Pentapetalae</taxon>
        <taxon>rosids</taxon>
        <taxon>fabids</taxon>
        <taxon>Rosales</taxon>
        <taxon>Rosaceae</taxon>
        <taxon>Rosoideae</taxon>
        <taxon>Rosoideae incertae sedis</taxon>
        <taxon>Rubus</taxon>
    </lineage>
</organism>
<dbReference type="PANTHER" id="PTHR36350:SF2">
    <property type="entry name" value="PROTEIN, PUTATIVE-RELATED"/>
    <property type="match status" value="1"/>
</dbReference>
<sequence length="157" mass="17696">MDSALVSIMASTYRSLSRHAFSSPVICALNKPSTPSPNYDKDNEHGSIFNQVRKVPQGRETTSPIYQGKTGIPAYEAEMELVLLLIFQGRYQEALKCTCLDDQSPQGFGINSDGRVHLYKAIIYTMLDRDKEAKKCWKSFIRGFSSPINQIPPEQFK</sequence>
<dbReference type="Proteomes" id="UP001457282">
    <property type="component" value="Unassembled WGS sequence"/>
</dbReference>
<keyword evidence="2" id="KW-1185">Reference proteome</keyword>
<dbReference type="AlphaFoldDB" id="A0AAW1W2P3"/>
<dbReference type="EMBL" id="JBEDUW010000007">
    <property type="protein sequence ID" value="KAK9913357.1"/>
    <property type="molecule type" value="Genomic_DNA"/>
</dbReference>